<dbReference type="AlphaFoldDB" id="A0A6J7EUQ2"/>
<evidence type="ECO:0000313" key="1">
    <source>
        <dbReference type="EMBL" id="CAB4883829.1"/>
    </source>
</evidence>
<dbReference type="Pfam" id="PF13350">
    <property type="entry name" value="Y_phosphatase3"/>
    <property type="match status" value="1"/>
</dbReference>
<name>A0A6J7EUQ2_9ZZZZ</name>
<protein>
    <submittedName>
        <fullName evidence="1">Unannotated protein</fullName>
    </submittedName>
</protein>
<proteinExistence type="predicted"/>
<dbReference type="GO" id="GO:0004721">
    <property type="term" value="F:phosphoprotein phosphatase activity"/>
    <property type="evidence" value="ECO:0007669"/>
    <property type="project" value="InterPro"/>
</dbReference>
<gene>
    <name evidence="1" type="ORF">UFOPK3402_01564</name>
</gene>
<dbReference type="EMBL" id="CAFBLS010000222">
    <property type="protein sequence ID" value="CAB4883829.1"/>
    <property type="molecule type" value="Genomic_DNA"/>
</dbReference>
<dbReference type="SUPFAM" id="SSF52799">
    <property type="entry name" value="(Phosphotyrosine protein) phosphatases II"/>
    <property type="match status" value="1"/>
</dbReference>
<sequence length="247" mass="27103">MTTTACTGGSVELGGLYNVRDLGGYRTSDGGTVRRGMLFRASSLHRLTDPDAWAAFGAGAVIDLRYDRESLAFPLPDFIESHTHSPFLPNGWEIDPQLRALPPAEFLAKVFYDMVAFGGDTVRTVLAELDRDEAYPAIFFCMAGKDRTGVLAAVLLSLLGVSDEDIVVDFELSGDEVVALVEYLKNRENIEDHPMMNQPEELLRAPREAMEIFLPEVQAEFGGIPGWVRGLQVPDATIAALRARLVD</sequence>
<organism evidence="1">
    <name type="scientific">freshwater metagenome</name>
    <dbReference type="NCBI Taxonomy" id="449393"/>
    <lineage>
        <taxon>unclassified sequences</taxon>
        <taxon>metagenomes</taxon>
        <taxon>ecological metagenomes</taxon>
    </lineage>
</organism>
<dbReference type="InterPro" id="IPR029021">
    <property type="entry name" value="Prot-tyrosine_phosphatase-like"/>
</dbReference>
<reference evidence="1" key="1">
    <citation type="submission" date="2020-05" db="EMBL/GenBank/DDBJ databases">
        <authorList>
            <person name="Chiriac C."/>
            <person name="Salcher M."/>
            <person name="Ghai R."/>
            <person name="Kavagutti S V."/>
        </authorList>
    </citation>
    <scope>NUCLEOTIDE SEQUENCE</scope>
</reference>
<accession>A0A6J7EUQ2</accession>
<dbReference type="InterPro" id="IPR026893">
    <property type="entry name" value="Tyr/Ser_Pase_IphP-type"/>
</dbReference>
<dbReference type="Gene3D" id="3.90.190.10">
    <property type="entry name" value="Protein tyrosine phosphatase superfamily"/>
    <property type="match status" value="1"/>
</dbReference>